<keyword evidence="8 11" id="KW-1133">Transmembrane helix</keyword>
<evidence type="ECO:0000256" key="5">
    <source>
        <dbReference type="ARBA" id="ARBA00022525"/>
    </source>
</evidence>
<evidence type="ECO:0000256" key="7">
    <source>
        <dbReference type="ARBA" id="ARBA00022729"/>
    </source>
</evidence>
<name>A0A674CSK5_SALTR</name>
<dbReference type="Pfam" id="PF03045">
    <property type="entry name" value="DAN"/>
    <property type="match status" value="1"/>
</dbReference>
<feature type="transmembrane region" description="Helical" evidence="11">
    <location>
        <begin position="103"/>
        <end position="127"/>
    </location>
</feature>
<dbReference type="InterPro" id="IPR016860">
    <property type="entry name" value="Cerberus"/>
</dbReference>
<dbReference type="GO" id="GO:0061371">
    <property type="term" value="P:determination of heart left/right asymmetry"/>
    <property type="evidence" value="ECO:0007669"/>
    <property type="project" value="TreeGrafter"/>
</dbReference>
<evidence type="ECO:0000256" key="8">
    <source>
        <dbReference type="ARBA" id="ARBA00022989"/>
    </source>
</evidence>
<reference evidence="13" key="1">
    <citation type="submission" date="2025-08" db="UniProtKB">
        <authorList>
            <consortium name="Ensembl"/>
        </authorList>
    </citation>
    <scope>IDENTIFICATION</scope>
</reference>
<dbReference type="PRINTS" id="PR00259">
    <property type="entry name" value="TMFOUR"/>
</dbReference>
<dbReference type="InterPro" id="IPR018499">
    <property type="entry name" value="Tetraspanin/Peripherin"/>
</dbReference>
<evidence type="ECO:0000256" key="10">
    <source>
        <dbReference type="ARBA" id="ARBA00023157"/>
    </source>
</evidence>
<proteinExistence type="inferred from homology"/>
<evidence type="ECO:0000256" key="9">
    <source>
        <dbReference type="ARBA" id="ARBA00023136"/>
    </source>
</evidence>
<evidence type="ECO:0000313" key="14">
    <source>
        <dbReference type="Proteomes" id="UP000472277"/>
    </source>
</evidence>
<gene>
    <name evidence="13" type="primary">LOC115147868</name>
</gene>
<dbReference type="InterPro" id="IPR006207">
    <property type="entry name" value="Cys_knot_C"/>
</dbReference>
<evidence type="ECO:0000256" key="3">
    <source>
        <dbReference type="ARBA" id="ARBA00006840"/>
    </source>
</evidence>
<dbReference type="Ensembl" id="ENSSTUT00000092278.1">
    <property type="protein sequence ID" value="ENSSTUP00000086692.1"/>
    <property type="gene ID" value="ENSSTUG00000038188.1"/>
</dbReference>
<accession>A0A674CSK5</accession>
<dbReference type="Proteomes" id="UP000472277">
    <property type="component" value="Chromosome 14"/>
</dbReference>
<evidence type="ECO:0000256" key="6">
    <source>
        <dbReference type="ARBA" id="ARBA00022692"/>
    </source>
</evidence>
<keyword evidence="10" id="KW-1015">Disulfide bond</keyword>
<dbReference type="GeneTree" id="ENSGT00940000164506"/>
<evidence type="ECO:0000313" key="13">
    <source>
        <dbReference type="Ensembl" id="ENSSTUP00000086692.1"/>
    </source>
</evidence>
<dbReference type="InterPro" id="IPR004133">
    <property type="entry name" value="DAN_dom"/>
</dbReference>
<feature type="transmembrane region" description="Helical" evidence="11">
    <location>
        <begin position="57"/>
        <end position="83"/>
    </location>
</feature>
<dbReference type="PANTHER" id="PTHR15273:SF8">
    <property type="entry name" value="CERBERUS"/>
    <property type="match status" value="1"/>
</dbReference>
<evidence type="ECO:0000259" key="12">
    <source>
        <dbReference type="SMART" id="SM00041"/>
    </source>
</evidence>
<sequence length="498" mass="53735">MSMIDNNSTTTLSIENDQIIGLSKMLTCMYGFRRLNQAVHDITAQSAMSRLHHLYGLLRYLMMLLSGIIFVSGLVLFGLGVWIRYGAATFVQVMGSFSAQLVTISYVCMCLGAILSLLGFIGCYGAWSENRCLIMLVEVMIRGASKDSLRMSYMGPTAADPISTAWNTIMVHYKCCGFDNSTADFTNSVFSANTGLLYPKTCCVDLTSTACDGLDTTLGLIHPKSCITKLINVIQDQSVIFGSTASGICVMESVPTNGASRDFESSGNGPVDEQEPIRGTVKVVKLNPNNPGLSGLFRRGGIFPRGAPGPRIPFPGFLSTGRPGPAALHAKAAAVPLHPLSHLHHDGQGNGGVGMKKRQGFEMWQRAMDKSHHSKTMSMSLPLSLKDSANRQSCAAVPFTQRITSEGCDAVTVHNKLCFGQCSSLFVPSGWESARLTGTGGHRRAPCSRCAPSKTHTVTVPLRCGMEVREKRVMVVEECKCETGREEGNIEAVASMHL</sequence>
<evidence type="ECO:0000256" key="2">
    <source>
        <dbReference type="ARBA" id="ARBA00004613"/>
    </source>
</evidence>
<reference evidence="13" key="2">
    <citation type="submission" date="2025-09" db="UniProtKB">
        <authorList>
            <consortium name="Ensembl"/>
        </authorList>
    </citation>
    <scope>IDENTIFICATION</scope>
</reference>
<dbReference type="Gene3D" id="2.10.90.10">
    <property type="entry name" value="Cystine-knot cytokines"/>
    <property type="match status" value="1"/>
</dbReference>
<dbReference type="PROSITE" id="PS00421">
    <property type="entry name" value="TM4_1"/>
    <property type="match status" value="1"/>
</dbReference>
<keyword evidence="14" id="KW-1185">Reference proteome</keyword>
<dbReference type="InterPro" id="IPR008952">
    <property type="entry name" value="Tetraspanin_EC2_sf"/>
</dbReference>
<evidence type="ECO:0000256" key="11">
    <source>
        <dbReference type="SAM" id="Phobius"/>
    </source>
</evidence>
<evidence type="ECO:0000256" key="4">
    <source>
        <dbReference type="ARBA" id="ARBA00007872"/>
    </source>
</evidence>
<dbReference type="AlphaFoldDB" id="A0A674CSK5"/>
<comment type="similarity">
    <text evidence="3">Belongs to the tetraspanin (TM4SF) family.</text>
</comment>
<comment type="subcellular location">
    <subcellularLocation>
        <location evidence="1">Membrane</location>
        <topology evidence="1">Multi-pass membrane protein</topology>
    </subcellularLocation>
    <subcellularLocation>
        <location evidence="2">Secreted</location>
    </subcellularLocation>
</comment>
<dbReference type="InParanoid" id="A0A674CSK5"/>
<keyword evidence="5" id="KW-0964">Secreted</keyword>
<dbReference type="InterPro" id="IPR029034">
    <property type="entry name" value="Cystine-knot_cytokine"/>
</dbReference>
<keyword evidence="6 11" id="KW-0812">Transmembrane</keyword>
<dbReference type="GO" id="GO:0016020">
    <property type="term" value="C:membrane"/>
    <property type="evidence" value="ECO:0007669"/>
    <property type="project" value="UniProtKB-SubCell"/>
</dbReference>
<protein>
    <submittedName>
        <fullName evidence="13">Uncharacterized LOC115147868</fullName>
    </submittedName>
</protein>
<dbReference type="Pfam" id="PF00335">
    <property type="entry name" value="Tetraspanin"/>
    <property type="match status" value="2"/>
</dbReference>
<dbReference type="SUPFAM" id="SSF48652">
    <property type="entry name" value="Tetraspanin"/>
    <property type="match status" value="1"/>
</dbReference>
<dbReference type="SMART" id="SM00041">
    <property type="entry name" value="CT"/>
    <property type="match status" value="1"/>
</dbReference>
<dbReference type="GO" id="GO:0005576">
    <property type="term" value="C:extracellular region"/>
    <property type="evidence" value="ECO:0007669"/>
    <property type="project" value="UniProtKB-SubCell"/>
</dbReference>
<feature type="domain" description="CTCK" evidence="12">
    <location>
        <begin position="396"/>
        <end position="484"/>
    </location>
</feature>
<dbReference type="InterPro" id="IPR018503">
    <property type="entry name" value="Tetraspanin_CS"/>
</dbReference>
<organism evidence="13 14">
    <name type="scientific">Salmo trutta</name>
    <name type="common">Brown trout</name>
    <dbReference type="NCBI Taxonomy" id="8032"/>
    <lineage>
        <taxon>Eukaryota</taxon>
        <taxon>Metazoa</taxon>
        <taxon>Chordata</taxon>
        <taxon>Craniata</taxon>
        <taxon>Vertebrata</taxon>
        <taxon>Euteleostomi</taxon>
        <taxon>Actinopterygii</taxon>
        <taxon>Neopterygii</taxon>
        <taxon>Teleostei</taxon>
        <taxon>Protacanthopterygii</taxon>
        <taxon>Salmoniformes</taxon>
        <taxon>Salmonidae</taxon>
        <taxon>Salmoninae</taxon>
        <taxon>Salmo</taxon>
    </lineage>
</organism>
<keyword evidence="9 11" id="KW-0472">Membrane</keyword>
<dbReference type="GO" id="GO:0032926">
    <property type="term" value="P:negative regulation of activin receptor signaling pathway"/>
    <property type="evidence" value="ECO:0007669"/>
    <property type="project" value="UniProtKB-ARBA"/>
</dbReference>
<dbReference type="Gene3D" id="1.10.1450.10">
    <property type="entry name" value="Tetraspanin"/>
    <property type="match status" value="1"/>
</dbReference>
<keyword evidence="7" id="KW-0732">Signal</keyword>
<comment type="similarity">
    <text evidence="4">Belongs to the DAN family.</text>
</comment>
<dbReference type="PANTHER" id="PTHR15273">
    <property type="entry name" value="DAN DOMAIN FAMILY MEMBER 5"/>
    <property type="match status" value="1"/>
</dbReference>
<evidence type="ECO:0000256" key="1">
    <source>
        <dbReference type="ARBA" id="ARBA00004141"/>
    </source>
</evidence>